<reference evidence="2" key="2">
    <citation type="submission" date="2025-05" db="UniProtKB">
        <authorList>
            <consortium name="Ensembl"/>
        </authorList>
    </citation>
    <scope>IDENTIFICATION</scope>
    <source>
        <strain evidence="2">Thoroughbred</strain>
    </source>
</reference>
<feature type="compositionally biased region" description="Polar residues" evidence="1">
    <location>
        <begin position="15"/>
        <end position="24"/>
    </location>
</feature>
<dbReference type="AlphaFoldDB" id="A0A9L0TEG2"/>
<feature type="region of interest" description="Disordered" evidence="1">
    <location>
        <begin position="1"/>
        <end position="24"/>
    </location>
</feature>
<dbReference type="GeneTree" id="ENSGT01150000286916"/>
<evidence type="ECO:0000313" key="2">
    <source>
        <dbReference type="Ensembl" id="ENSECAP00000084978.1"/>
    </source>
</evidence>
<sequence>MGLHQTKKLLHSKGNHQQTKRQPNNWEKIFANHISDKGLISKTYKELIHLNNKKSNNPIKKWAKDLNRHFSKEDIHMANRYMKRCSTSLIIREMQIKTTMRYHLTSMRMAIINKTGNNKCWRGCGEGSPHILLVGVQTGTATMENSMEIPQKIKNRPTI</sequence>
<proteinExistence type="predicted"/>
<reference evidence="2 3" key="1">
    <citation type="journal article" date="2009" name="Science">
        <title>Genome sequence, comparative analysis, and population genetics of the domestic horse.</title>
        <authorList>
            <consortium name="Broad Institute Genome Sequencing Platform"/>
            <consortium name="Broad Institute Whole Genome Assembly Team"/>
            <person name="Wade C.M."/>
            <person name="Giulotto E."/>
            <person name="Sigurdsson S."/>
            <person name="Zoli M."/>
            <person name="Gnerre S."/>
            <person name="Imsland F."/>
            <person name="Lear T.L."/>
            <person name="Adelson D.L."/>
            <person name="Bailey E."/>
            <person name="Bellone R.R."/>
            <person name="Bloecker H."/>
            <person name="Distl O."/>
            <person name="Edgar R.C."/>
            <person name="Garber M."/>
            <person name="Leeb T."/>
            <person name="Mauceli E."/>
            <person name="MacLeod J.N."/>
            <person name="Penedo M.C.T."/>
            <person name="Raison J.M."/>
            <person name="Sharpe T."/>
            <person name="Vogel J."/>
            <person name="Andersson L."/>
            <person name="Antczak D.F."/>
            <person name="Biagi T."/>
            <person name="Binns M.M."/>
            <person name="Chowdhary B.P."/>
            <person name="Coleman S.J."/>
            <person name="Della Valle G."/>
            <person name="Fryc S."/>
            <person name="Guerin G."/>
            <person name="Hasegawa T."/>
            <person name="Hill E.W."/>
            <person name="Jurka J."/>
            <person name="Kiialainen A."/>
            <person name="Lindgren G."/>
            <person name="Liu J."/>
            <person name="Magnani E."/>
            <person name="Mickelson J.R."/>
            <person name="Murray J."/>
            <person name="Nergadze S.G."/>
            <person name="Onofrio R."/>
            <person name="Pedroni S."/>
            <person name="Piras M.F."/>
            <person name="Raudsepp T."/>
            <person name="Rocchi M."/>
            <person name="Roeed K.H."/>
            <person name="Ryder O.A."/>
            <person name="Searle S."/>
            <person name="Skow L."/>
            <person name="Swinburne J.E."/>
            <person name="Syvaenen A.C."/>
            <person name="Tozaki T."/>
            <person name="Valberg S.J."/>
            <person name="Vaudin M."/>
            <person name="White J.R."/>
            <person name="Zody M.C."/>
            <person name="Lander E.S."/>
            <person name="Lindblad-Toh K."/>
        </authorList>
    </citation>
    <scope>NUCLEOTIDE SEQUENCE [LARGE SCALE GENOMIC DNA]</scope>
    <source>
        <strain evidence="2 3">Thoroughbred</strain>
    </source>
</reference>
<evidence type="ECO:0000256" key="1">
    <source>
        <dbReference type="SAM" id="MobiDB-lite"/>
    </source>
</evidence>
<keyword evidence="3" id="KW-1185">Reference proteome</keyword>
<feature type="compositionally biased region" description="Basic residues" evidence="1">
    <location>
        <begin position="1"/>
        <end position="14"/>
    </location>
</feature>
<organism evidence="2 3">
    <name type="scientific">Equus caballus</name>
    <name type="common">Horse</name>
    <dbReference type="NCBI Taxonomy" id="9796"/>
    <lineage>
        <taxon>Eukaryota</taxon>
        <taxon>Metazoa</taxon>
        <taxon>Chordata</taxon>
        <taxon>Craniata</taxon>
        <taxon>Vertebrata</taxon>
        <taxon>Euteleostomi</taxon>
        <taxon>Mammalia</taxon>
        <taxon>Eutheria</taxon>
        <taxon>Laurasiatheria</taxon>
        <taxon>Perissodactyla</taxon>
        <taxon>Equidae</taxon>
        <taxon>Equus</taxon>
    </lineage>
</organism>
<dbReference type="Ensembl" id="ENSECAT00000086780.1">
    <property type="protein sequence ID" value="ENSECAP00000084978.1"/>
    <property type="gene ID" value="ENSECAG00000056243.1"/>
</dbReference>
<accession>A0A9L0TEG2</accession>
<name>A0A9L0TEG2_HORSE</name>
<protein>
    <submittedName>
        <fullName evidence="2">Uncharacterized protein</fullName>
    </submittedName>
</protein>
<dbReference type="Ensembl" id="ENSECAT00000139174.1">
    <property type="protein sequence ID" value="ENSECAP00000059734.1"/>
    <property type="gene ID" value="ENSECAG00000056243.1"/>
</dbReference>
<dbReference type="Proteomes" id="UP000002281">
    <property type="component" value="Chromosome 1"/>
</dbReference>
<evidence type="ECO:0000313" key="3">
    <source>
        <dbReference type="Proteomes" id="UP000002281"/>
    </source>
</evidence>